<dbReference type="PROSITE" id="PS50104">
    <property type="entry name" value="TIR"/>
    <property type="match status" value="1"/>
</dbReference>
<feature type="compositionally biased region" description="Basic and acidic residues" evidence="4">
    <location>
        <begin position="380"/>
        <end position="399"/>
    </location>
</feature>
<gene>
    <name evidence="7" type="ORF">ABEB36_011907</name>
</gene>
<evidence type="ECO:0000313" key="8">
    <source>
        <dbReference type="Proteomes" id="UP001566132"/>
    </source>
</evidence>
<evidence type="ECO:0000256" key="3">
    <source>
        <dbReference type="ARBA" id="ARBA00023198"/>
    </source>
</evidence>
<dbReference type="Gene3D" id="1.10.533.10">
    <property type="entry name" value="Death Domain, Fas"/>
    <property type="match status" value="1"/>
</dbReference>
<evidence type="ECO:0000259" key="6">
    <source>
        <dbReference type="PROSITE" id="PS50104"/>
    </source>
</evidence>
<dbReference type="SUPFAM" id="SSF52200">
    <property type="entry name" value="Toll/Interleukin receptor TIR domain"/>
    <property type="match status" value="1"/>
</dbReference>
<evidence type="ECO:0000256" key="2">
    <source>
        <dbReference type="ARBA" id="ARBA00022490"/>
    </source>
</evidence>
<feature type="compositionally biased region" description="Polar residues" evidence="4">
    <location>
        <begin position="295"/>
        <end position="334"/>
    </location>
</feature>
<feature type="domain" description="Death" evidence="5">
    <location>
        <begin position="41"/>
        <end position="106"/>
    </location>
</feature>
<dbReference type="AlphaFoldDB" id="A0ABD1E9E7"/>
<comment type="caution">
    <text evidence="7">The sequence shown here is derived from an EMBL/GenBank/DDBJ whole genome shotgun (WGS) entry which is preliminary data.</text>
</comment>
<evidence type="ECO:0000259" key="5">
    <source>
        <dbReference type="PROSITE" id="PS50017"/>
    </source>
</evidence>
<dbReference type="InterPro" id="IPR000157">
    <property type="entry name" value="TIR_dom"/>
</dbReference>
<evidence type="ECO:0000313" key="7">
    <source>
        <dbReference type="EMBL" id="KAL1491289.1"/>
    </source>
</evidence>
<dbReference type="InterPro" id="IPR011029">
    <property type="entry name" value="DEATH-like_dom_sf"/>
</dbReference>
<organism evidence="7 8">
    <name type="scientific">Hypothenemus hampei</name>
    <name type="common">Coffee berry borer</name>
    <dbReference type="NCBI Taxonomy" id="57062"/>
    <lineage>
        <taxon>Eukaryota</taxon>
        <taxon>Metazoa</taxon>
        <taxon>Ecdysozoa</taxon>
        <taxon>Arthropoda</taxon>
        <taxon>Hexapoda</taxon>
        <taxon>Insecta</taxon>
        <taxon>Pterygota</taxon>
        <taxon>Neoptera</taxon>
        <taxon>Endopterygota</taxon>
        <taxon>Coleoptera</taxon>
        <taxon>Polyphaga</taxon>
        <taxon>Cucujiformia</taxon>
        <taxon>Curculionidae</taxon>
        <taxon>Scolytinae</taxon>
        <taxon>Hypothenemus</taxon>
    </lineage>
</organism>
<dbReference type="PROSITE" id="PS50017">
    <property type="entry name" value="DEATH_DOMAIN"/>
    <property type="match status" value="1"/>
</dbReference>
<comment type="subcellular location">
    <subcellularLocation>
        <location evidence="1">Cytoplasm</location>
    </subcellularLocation>
</comment>
<dbReference type="PANTHER" id="PTHR15079:SF3">
    <property type="entry name" value="MYELOID DIFFERENTIATION PRIMARY RESPONSE PROTEIN MYD88"/>
    <property type="match status" value="1"/>
</dbReference>
<feature type="region of interest" description="Disordered" evidence="4">
    <location>
        <begin position="380"/>
        <end position="411"/>
    </location>
</feature>
<dbReference type="Proteomes" id="UP001566132">
    <property type="component" value="Unassembled WGS sequence"/>
</dbReference>
<reference evidence="7 8" key="1">
    <citation type="submission" date="2024-05" db="EMBL/GenBank/DDBJ databases">
        <title>Genetic variation in Jamaican populations of the coffee berry borer (Hypothenemus hampei).</title>
        <authorList>
            <person name="Errbii M."/>
            <person name="Myrie A."/>
        </authorList>
    </citation>
    <scope>NUCLEOTIDE SEQUENCE [LARGE SCALE GENOMIC DNA]</scope>
    <source>
        <strain evidence="7">JA-Hopewell-2020-01-JO</strain>
        <tissue evidence="7">Whole body</tissue>
    </source>
</reference>
<dbReference type="EMBL" id="JBDJPC010000009">
    <property type="protein sequence ID" value="KAL1491289.1"/>
    <property type="molecule type" value="Genomic_DNA"/>
</dbReference>
<feature type="domain" description="TIR" evidence="6">
    <location>
        <begin position="147"/>
        <end position="279"/>
    </location>
</feature>
<name>A0ABD1E9E7_HYPHA</name>
<dbReference type="Pfam" id="PF00531">
    <property type="entry name" value="Death"/>
    <property type="match status" value="1"/>
</dbReference>
<dbReference type="SUPFAM" id="SSF47986">
    <property type="entry name" value="DEATH domain"/>
    <property type="match status" value="1"/>
</dbReference>
<keyword evidence="8" id="KW-1185">Reference proteome</keyword>
<feature type="compositionally biased region" description="Basic residues" evidence="4">
    <location>
        <begin position="400"/>
        <end position="411"/>
    </location>
</feature>
<dbReference type="GO" id="GO:0005737">
    <property type="term" value="C:cytoplasm"/>
    <property type="evidence" value="ECO:0007669"/>
    <property type="project" value="UniProtKB-SubCell"/>
</dbReference>
<keyword evidence="2" id="KW-0963">Cytoplasm</keyword>
<proteinExistence type="predicted"/>
<evidence type="ECO:0000256" key="1">
    <source>
        <dbReference type="ARBA" id="ARBA00004496"/>
    </source>
</evidence>
<sequence length="411" mass="47136">MDSEERDDCSVTILRGSTTMRISTLLNPVKLIPNENKLPRDWRGLAELCGLPGEIIPGISQERDPTERVLKLWTRNCKTEATINKLIGFLEQLDRTDVVDDVQSLVAEDVKMHKEQPECKLAVNLDNDQDILTTDDLHRLREGQNPQHYHAFVLFDNADIDFATDLITKLEKDYDLKLCVKERDLVGGSYEHDAVIKLIAERCDRLIVIFSKAFIENNTNQFFYSLAQAISVEKNVRKIIPCVYEDCGELPIGMRWYTKLDYRRSGQYWNFWEMLRNSILTSDARPVNGKLSLPENRSLTSSNSEATLSEDNSISHGTNSRVTFITNDLPNGQTVDDHETTNLEVQPNKINGVAYKASFFKKFKPKSWIFKSKSDNALNKDARETENKNERIKNKENKTKTFKRKTPVPAT</sequence>
<dbReference type="PANTHER" id="PTHR15079">
    <property type="entry name" value="MYD88"/>
    <property type="match status" value="1"/>
</dbReference>
<feature type="region of interest" description="Disordered" evidence="4">
    <location>
        <begin position="291"/>
        <end position="342"/>
    </location>
</feature>
<protein>
    <recommendedName>
        <fullName evidence="9">Myeloid differentiation primary response protein MyD88</fullName>
    </recommendedName>
</protein>
<dbReference type="InterPro" id="IPR017281">
    <property type="entry name" value="Myelin_different_resp_MyD88"/>
</dbReference>
<dbReference type="Gene3D" id="3.40.50.10140">
    <property type="entry name" value="Toll/interleukin-1 receptor homology (TIR) domain"/>
    <property type="match status" value="1"/>
</dbReference>
<evidence type="ECO:0008006" key="9">
    <source>
        <dbReference type="Google" id="ProtNLM"/>
    </source>
</evidence>
<keyword evidence="3" id="KW-0395">Inflammatory response</keyword>
<dbReference type="Pfam" id="PF13676">
    <property type="entry name" value="TIR_2"/>
    <property type="match status" value="1"/>
</dbReference>
<dbReference type="InterPro" id="IPR035897">
    <property type="entry name" value="Toll_tir_struct_dom_sf"/>
</dbReference>
<accession>A0ABD1E9E7</accession>
<dbReference type="InterPro" id="IPR000488">
    <property type="entry name" value="Death_dom"/>
</dbReference>
<evidence type="ECO:0000256" key="4">
    <source>
        <dbReference type="SAM" id="MobiDB-lite"/>
    </source>
</evidence>
<dbReference type="SMART" id="SM00255">
    <property type="entry name" value="TIR"/>
    <property type="match status" value="1"/>
</dbReference>